<evidence type="ECO:0000259" key="2">
    <source>
        <dbReference type="Pfam" id="PF26109"/>
    </source>
</evidence>
<dbReference type="Pfam" id="PF26109">
    <property type="entry name" value="WHD_BrxR"/>
    <property type="match status" value="1"/>
</dbReference>
<keyword evidence="4" id="KW-1185">Reference proteome</keyword>
<dbReference type="InterPro" id="IPR051534">
    <property type="entry name" value="CBASS_pafABC_assoc_protein"/>
</dbReference>
<dbReference type="PANTHER" id="PTHR34580:SF3">
    <property type="entry name" value="PROTEIN PAFB"/>
    <property type="match status" value="1"/>
</dbReference>
<evidence type="ECO:0000259" key="1">
    <source>
        <dbReference type="Pfam" id="PF13280"/>
    </source>
</evidence>
<organism evidence="3 4">
    <name type="scientific">Candidatus Thiomargarita nelsonii</name>
    <dbReference type="NCBI Taxonomy" id="1003181"/>
    <lineage>
        <taxon>Bacteria</taxon>
        <taxon>Pseudomonadati</taxon>
        <taxon>Pseudomonadota</taxon>
        <taxon>Gammaproteobacteria</taxon>
        <taxon>Thiotrichales</taxon>
        <taxon>Thiotrichaceae</taxon>
        <taxon>Thiomargarita</taxon>
    </lineage>
</organism>
<dbReference type="Pfam" id="PF13280">
    <property type="entry name" value="WYL"/>
    <property type="match status" value="1"/>
</dbReference>
<dbReference type="AlphaFoldDB" id="A0A4E0QK98"/>
<proteinExistence type="predicted"/>
<comment type="caution">
    <text evidence="3">The sequence shown here is derived from an EMBL/GenBank/DDBJ whole genome shotgun (WGS) entry which is preliminary data.</text>
</comment>
<reference evidence="3 4" key="1">
    <citation type="journal article" date="2016" name="Front. Microbiol.">
        <title>Single-Cell (Meta-)Genomics of a Dimorphic Candidatus Thiomargarita nelsonii Reveals Genomic Plasticity.</title>
        <authorList>
            <person name="Flood B.E."/>
            <person name="Fliss P."/>
            <person name="Jones D.S."/>
            <person name="Dick G.J."/>
            <person name="Jain S."/>
            <person name="Kaster A.K."/>
            <person name="Winkel M."/>
            <person name="Mussmann M."/>
            <person name="Bailey J."/>
        </authorList>
    </citation>
    <scope>NUCLEOTIDE SEQUENCE [LARGE SCALE GENOMIC DNA]</scope>
    <source>
        <strain evidence="3">Hydrate Ridge</strain>
    </source>
</reference>
<dbReference type="PROSITE" id="PS52050">
    <property type="entry name" value="WYL"/>
    <property type="match status" value="1"/>
</dbReference>
<evidence type="ECO:0000313" key="3">
    <source>
        <dbReference type="EMBL" id="TGN99987.1"/>
    </source>
</evidence>
<name>A0A4E0QK98_9GAMM</name>
<dbReference type="EMBL" id="JSZA02000158">
    <property type="protein sequence ID" value="TGN99987.1"/>
    <property type="molecule type" value="Genomic_DNA"/>
</dbReference>
<protein>
    <submittedName>
        <fullName evidence="3">Uncharacterized protein</fullName>
    </submittedName>
</protein>
<gene>
    <name evidence="3" type="ORF">PN36_26660</name>
</gene>
<dbReference type="PANTHER" id="PTHR34580">
    <property type="match status" value="1"/>
</dbReference>
<accession>A0A4E0QK98</accession>
<dbReference type="InterPro" id="IPR059019">
    <property type="entry name" value="WHD_CapW"/>
</dbReference>
<dbReference type="InterPro" id="IPR026881">
    <property type="entry name" value="WYL_dom"/>
</dbReference>
<feature type="domain" description="DNA-binding transcriptional repressor CapW winged helix-turn-helix" evidence="2">
    <location>
        <begin position="4"/>
        <end position="85"/>
    </location>
</feature>
<sequence>MKFDTLIRFAYLETQLYWGDGLAANNLAKTFDLTRQTAQAVINAYRKLHPGQMKYDPSLKRHLASEDFEPHYIRADTTAFLEYLRGQNLRAHYLDEPDWSEVEITDVDRLLRPKLPRQLIQPILAALRHKKTLVIEYKPVMPDDIRVRIISPNHLVFADNRYHIHAYCHTIQKYRDFVLSRILSVEPAQEEWVSSAGSQEWHDHVTLRFRPNRELPTEVQETLLRGFQENLLEIRCRKNEAFYVRQKLLKAVDRDRDMPLWIEIEGSF</sequence>
<dbReference type="Proteomes" id="UP000030428">
    <property type="component" value="Unassembled WGS sequence"/>
</dbReference>
<feature type="domain" description="WYL" evidence="1">
    <location>
        <begin position="120"/>
        <end position="187"/>
    </location>
</feature>
<evidence type="ECO:0000313" key="4">
    <source>
        <dbReference type="Proteomes" id="UP000030428"/>
    </source>
</evidence>